<dbReference type="Pfam" id="PF03869">
    <property type="entry name" value="Arc"/>
    <property type="match status" value="1"/>
</dbReference>
<dbReference type="InterPro" id="IPR010985">
    <property type="entry name" value="Ribbon_hlx_hlx"/>
</dbReference>
<dbReference type="SUPFAM" id="SSF47598">
    <property type="entry name" value="Ribbon-helix-helix"/>
    <property type="match status" value="1"/>
</dbReference>
<dbReference type="EMBL" id="BK016086">
    <property type="protein sequence ID" value="DAF93393.1"/>
    <property type="molecule type" value="Genomic_DNA"/>
</dbReference>
<dbReference type="GO" id="GO:0006355">
    <property type="term" value="P:regulation of DNA-templated transcription"/>
    <property type="evidence" value="ECO:0007669"/>
    <property type="project" value="InterPro"/>
</dbReference>
<organism evidence="2">
    <name type="scientific">Myoviridae sp. ctshb19</name>
    <dbReference type="NCBI Taxonomy" id="2825194"/>
    <lineage>
        <taxon>Viruses</taxon>
        <taxon>Duplodnaviria</taxon>
        <taxon>Heunggongvirae</taxon>
        <taxon>Uroviricota</taxon>
        <taxon>Caudoviricetes</taxon>
    </lineage>
</organism>
<evidence type="ECO:0000313" key="2">
    <source>
        <dbReference type="EMBL" id="DAF93393.1"/>
    </source>
</evidence>
<sequence>MSQRKADNYNSRTADKFVVRLPDDMREHIAGIARDQHRSMNSQIIVWLQACIELEEQGIKVSPATIGAATDAQKGPRILALEAMLQKVLGYGDWFGSALEIDVHDRDENGKPRDGENLKAEMLALLANAEPMAPVVAAEKPKFVPREGMPVKFLKNGEPTFGVIVEIYVEHTRHEAFPKQFFRAKLRTYGGSNAYVDLDQLSDPFA</sequence>
<protein>
    <submittedName>
        <fullName evidence="2">Arc-like DNA binding domain protein</fullName>
    </submittedName>
</protein>
<proteinExistence type="predicted"/>
<reference evidence="2" key="1">
    <citation type="journal article" date="2021" name="Proc. Natl. Acad. Sci. U.S.A.">
        <title>A Catalog of Tens of Thousands of Viruses from Human Metagenomes Reveals Hidden Associations with Chronic Diseases.</title>
        <authorList>
            <person name="Tisza M.J."/>
            <person name="Buck C.B."/>
        </authorList>
    </citation>
    <scope>NUCLEOTIDE SEQUENCE</scope>
    <source>
        <strain evidence="2">Ctshb19</strain>
    </source>
</reference>
<dbReference type="InterPro" id="IPR005569">
    <property type="entry name" value="Arc_DNA-bd_dom"/>
</dbReference>
<name>A0A8S5UFX6_9CAUD</name>
<dbReference type="InterPro" id="IPR013321">
    <property type="entry name" value="Arc_rbn_hlx_hlx"/>
</dbReference>
<feature type="domain" description="Arc-like DNA binding" evidence="1">
    <location>
        <begin position="11"/>
        <end position="50"/>
    </location>
</feature>
<evidence type="ECO:0000259" key="1">
    <source>
        <dbReference type="Pfam" id="PF03869"/>
    </source>
</evidence>
<dbReference type="GO" id="GO:0003677">
    <property type="term" value="F:DNA binding"/>
    <property type="evidence" value="ECO:0007669"/>
    <property type="project" value="InterPro"/>
</dbReference>
<accession>A0A8S5UFX6</accession>
<dbReference type="Gene3D" id="1.10.1220.10">
    <property type="entry name" value="Met repressor-like"/>
    <property type="match status" value="1"/>
</dbReference>